<protein>
    <submittedName>
        <fullName evidence="2">Uncharacterized protein</fullName>
    </submittedName>
</protein>
<dbReference type="EMBL" id="VTHL01000031">
    <property type="protein sequence ID" value="TYZ06018.1"/>
    <property type="molecule type" value="Genomic_DNA"/>
</dbReference>
<dbReference type="Proteomes" id="UP000322791">
    <property type="component" value="Unassembled WGS sequence"/>
</dbReference>
<organism evidence="2 3">
    <name type="scientific">Hymenobacter lutimineralis</name>
    <dbReference type="NCBI Taxonomy" id="2606448"/>
    <lineage>
        <taxon>Bacteria</taxon>
        <taxon>Pseudomonadati</taxon>
        <taxon>Bacteroidota</taxon>
        <taxon>Cytophagia</taxon>
        <taxon>Cytophagales</taxon>
        <taxon>Hymenobacteraceae</taxon>
        <taxon>Hymenobacter</taxon>
    </lineage>
</organism>
<evidence type="ECO:0000313" key="2">
    <source>
        <dbReference type="EMBL" id="TYZ06018.1"/>
    </source>
</evidence>
<keyword evidence="1" id="KW-0812">Transmembrane</keyword>
<keyword evidence="3" id="KW-1185">Reference proteome</keyword>
<name>A0A5D6USY9_9BACT</name>
<gene>
    <name evidence="2" type="ORF">FY528_19845</name>
</gene>
<proteinExistence type="predicted"/>
<evidence type="ECO:0000256" key="1">
    <source>
        <dbReference type="SAM" id="Phobius"/>
    </source>
</evidence>
<reference evidence="2 3" key="1">
    <citation type="submission" date="2019-08" db="EMBL/GenBank/DDBJ databases">
        <authorList>
            <person name="Seo M.-J."/>
        </authorList>
    </citation>
    <scope>NUCLEOTIDE SEQUENCE [LARGE SCALE GENOMIC DNA]</scope>
    <source>
        <strain evidence="2 3">KIGAM108</strain>
    </source>
</reference>
<keyword evidence="1" id="KW-1133">Transmembrane helix</keyword>
<comment type="caution">
    <text evidence="2">The sequence shown here is derived from an EMBL/GenBank/DDBJ whole genome shotgun (WGS) entry which is preliminary data.</text>
</comment>
<dbReference type="AlphaFoldDB" id="A0A5D6USY9"/>
<keyword evidence="1" id="KW-0472">Membrane</keyword>
<feature type="transmembrane region" description="Helical" evidence="1">
    <location>
        <begin position="47"/>
        <end position="65"/>
    </location>
</feature>
<accession>A0A5D6USY9</accession>
<evidence type="ECO:0000313" key="3">
    <source>
        <dbReference type="Proteomes" id="UP000322791"/>
    </source>
</evidence>
<feature type="transmembrane region" description="Helical" evidence="1">
    <location>
        <begin position="77"/>
        <end position="99"/>
    </location>
</feature>
<sequence>MPWEISLISIRLQDYTNKSGLEREILLFMIPYFSDISDKNITDWESLVFAVVFGFFVNIATYLLITAWLNKEELPRLIIMLGHLCYLAIMIVFTLLIILGPN</sequence>